<evidence type="ECO:0000256" key="4">
    <source>
        <dbReference type="SAM" id="Coils"/>
    </source>
</evidence>
<name>G0UIQ5_TRYCI</name>
<proteinExistence type="predicted"/>
<dbReference type="GO" id="GO:0005656">
    <property type="term" value="C:nuclear pre-replicative complex"/>
    <property type="evidence" value="ECO:0007669"/>
    <property type="project" value="TreeGrafter"/>
</dbReference>
<dbReference type="GO" id="GO:0120330">
    <property type="term" value="C:rixosome complex"/>
    <property type="evidence" value="ECO:0007669"/>
    <property type="project" value="TreeGrafter"/>
</dbReference>
<accession>G0UIQ5</accession>
<evidence type="ECO:0000256" key="1">
    <source>
        <dbReference type="ARBA" id="ARBA00022574"/>
    </source>
</evidence>
<dbReference type="Pfam" id="PF00400">
    <property type="entry name" value="WD40"/>
    <property type="match status" value="2"/>
</dbReference>
<reference evidence="5" key="1">
    <citation type="journal article" date="2012" name="Proc. Natl. Acad. Sci. U.S.A.">
        <title>Antigenic diversity is generated by distinct evolutionary mechanisms in African trypanosome species.</title>
        <authorList>
            <person name="Jackson A.P."/>
            <person name="Berry A."/>
            <person name="Aslett M."/>
            <person name="Allison H.C."/>
            <person name="Burton P."/>
            <person name="Vavrova-Anderson J."/>
            <person name="Brown R."/>
            <person name="Browne H."/>
            <person name="Corton N."/>
            <person name="Hauser H."/>
            <person name="Gamble J."/>
            <person name="Gilderthorp R."/>
            <person name="Marcello L."/>
            <person name="McQuillan J."/>
            <person name="Otto T.D."/>
            <person name="Quail M.A."/>
            <person name="Sanders M.J."/>
            <person name="van Tonder A."/>
            <person name="Ginger M.L."/>
            <person name="Field M.C."/>
            <person name="Barry J.D."/>
            <person name="Hertz-Fowler C."/>
            <person name="Berriman M."/>
        </authorList>
    </citation>
    <scope>NUCLEOTIDE SEQUENCE</scope>
    <source>
        <strain evidence="5">IL3000</strain>
    </source>
</reference>
<dbReference type="SUPFAM" id="SSF50978">
    <property type="entry name" value="WD40 repeat-like"/>
    <property type="match status" value="1"/>
</dbReference>
<dbReference type="InterPro" id="IPR015943">
    <property type="entry name" value="WD40/YVTN_repeat-like_dom_sf"/>
</dbReference>
<dbReference type="GO" id="GO:0006364">
    <property type="term" value="P:rRNA processing"/>
    <property type="evidence" value="ECO:0007669"/>
    <property type="project" value="TreeGrafter"/>
</dbReference>
<keyword evidence="1 3" id="KW-0853">WD repeat</keyword>
<dbReference type="EMBL" id="HE575314">
    <property type="protein sequence ID" value="CCC89255.1"/>
    <property type="molecule type" value="Genomic_DNA"/>
</dbReference>
<dbReference type="InterPro" id="IPR001680">
    <property type="entry name" value="WD40_rpt"/>
</dbReference>
<dbReference type="Gene3D" id="2.130.10.10">
    <property type="entry name" value="YVTN repeat-like/Quinoprotein amine dehydrogenase"/>
    <property type="match status" value="2"/>
</dbReference>
<dbReference type="PANTHER" id="PTHR18763:SF0">
    <property type="entry name" value="WD REPEAT-CONTAINING PROTEIN 18"/>
    <property type="match status" value="1"/>
</dbReference>
<sequence>MCAPIHLSCAFVRACASALLAYSSRSTFGGYCSVEESVRAFVLPTGSAVFFLSCCFFEKRAYRRMLFIAASSKSHFVNLETRTIERTCVTTPVERRGLAYCAGTRVVAAHQSRGCVSFFSPATQQPLLRCFSPETITSCVCTSDGTYMLGGTAAGNLYVWSLPSGQLLHLIRSHTRCITEVAISSDQSLIATASEDSVCKTWLISMLGARGTSAVAPRAVYDGHSLAVNACSFLECNYSVVTASSDRSCRIFDGLTGNLQFVVTLDGVLTSVRSSPGDEVLLVGSETGSLFFLRLYTQQQSPCLPTGGLCKRNDNVLTCKPFAEGHDGTIVFIMFDFMRPDHVLVGSSNGVVLWWNSRTATPVGKAVENIAGGLSSICYVPIDALRLLKPTFPCVALQKHPLDPSGTDFTLVSTTGSESEEAARVMEVEVSRAPRRKRRRQRLQCAAGAEARCDGATVVVGEEQATTDNNFESPAALLRRLREKNDEAASLCERLKRKLLKLEAAN</sequence>
<dbReference type="PANTHER" id="PTHR18763">
    <property type="entry name" value="WD-REPEAT PROTEIN 18"/>
    <property type="match status" value="1"/>
</dbReference>
<dbReference type="GO" id="GO:0006261">
    <property type="term" value="P:DNA-templated DNA replication"/>
    <property type="evidence" value="ECO:0007669"/>
    <property type="project" value="TreeGrafter"/>
</dbReference>
<dbReference type="SMART" id="SM00320">
    <property type="entry name" value="WD40"/>
    <property type="match status" value="5"/>
</dbReference>
<feature type="repeat" description="WD" evidence="3">
    <location>
        <begin position="171"/>
        <end position="202"/>
    </location>
</feature>
<keyword evidence="4" id="KW-0175">Coiled coil</keyword>
<keyword evidence="2" id="KW-0677">Repeat</keyword>
<organism evidence="5">
    <name type="scientific">Trypanosoma congolense (strain IL3000)</name>
    <dbReference type="NCBI Taxonomy" id="1068625"/>
    <lineage>
        <taxon>Eukaryota</taxon>
        <taxon>Discoba</taxon>
        <taxon>Euglenozoa</taxon>
        <taxon>Kinetoplastea</taxon>
        <taxon>Metakinetoplastina</taxon>
        <taxon>Trypanosomatida</taxon>
        <taxon>Trypanosomatidae</taxon>
        <taxon>Trypanosoma</taxon>
        <taxon>Nannomonas</taxon>
    </lineage>
</organism>
<dbReference type="PROSITE" id="PS50082">
    <property type="entry name" value="WD_REPEATS_2"/>
    <property type="match status" value="1"/>
</dbReference>
<dbReference type="AlphaFoldDB" id="G0UIQ5"/>
<gene>
    <name evidence="5" type="ORF">TCIL3000_1_130</name>
</gene>
<evidence type="ECO:0000256" key="3">
    <source>
        <dbReference type="PROSITE-ProRule" id="PRU00221"/>
    </source>
</evidence>
<evidence type="ECO:0000256" key="2">
    <source>
        <dbReference type="ARBA" id="ARBA00022737"/>
    </source>
</evidence>
<dbReference type="InterPro" id="IPR036322">
    <property type="entry name" value="WD40_repeat_dom_sf"/>
</dbReference>
<evidence type="ECO:0000313" key="5">
    <source>
        <dbReference type="EMBL" id="CCC89255.1"/>
    </source>
</evidence>
<dbReference type="InterPro" id="IPR045227">
    <property type="entry name" value="WDR18/Ipi3/RID3"/>
</dbReference>
<feature type="coiled-coil region" evidence="4">
    <location>
        <begin position="478"/>
        <end position="505"/>
    </location>
</feature>
<dbReference type="PROSITE" id="PS50294">
    <property type="entry name" value="WD_REPEATS_REGION"/>
    <property type="match status" value="1"/>
</dbReference>
<protein>
    <submittedName>
        <fullName evidence="5">Uncharacterized protein</fullName>
    </submittedName>
</protein>
<dbReference type="VEuPathDB" id="TriTrypDB:TcIL3000_1_130"/>